<keyword evidence="5" id="KW-1185">Reference proteome</keyword>
<dbReference type="Pfam" id="PF00011">
    <property type="entry name" value="HSP20"/>
    <property type="match status" value="1"/>
</dbReference>
<feature type="domain" description="SHSP" evidence="3">
    <location>
        <begin position="35"/>
        <end position="148"/>
    </location>
</feature>
<dbReference type="OrthoDB" id="9811615at2"/>
<evidence type="ECO:0000313" key="5">
    <source>
        <dbReference type="Proteomes" id="UP000051813"/>
    </source>
</evidence>
<dbReference type="PROSITE" id="PS01031">
    <property type="entry name" value="SHSP"/>
    <property type="match status" value="1"/>
</dbReference>
<comment type="similarity">
    <text evidence="1 2">Belongs to the small heat shock protein (HSP20) family.</text>
</comment>
<protein>
    <submittedName>
        <fullName evidence="4">Heat shock protein Hsp20</fullName>
    </submittedName>
</protein>
<gene>
    <name evidence="4" type="ORF">FC84_GL000052</name>
</gene>
<evidence type="ECO:0000256" key="2">
    <source>
        <dbReference type="RuleBase" id="RU003616"/>
    </source>
</evidence>
<dbReference type="Gene3D" id="2.60.40.790">
    <property type="match status" value="1"/>
</dbReference>
<dbReference type="InterPro" id="IPR031107">
    <property type="entry name" value="Small_HSP"/>
</dbReference>
<dbReference type="AlphaFoldDB" id="A0A0R2BTS9"/>
<sequence>MANEMMNRRNDLFGGFDDLFNDHFFSNLGRTFYGLSESNQELKTDIKETDQDYQVNVELPGMNKDDIKVSYDQNVLTISGKKDSFADHGDQEGNTIMSERRYGQFVRQYRLPNIEADKITGKYDQGVLKIVLPKAEPTNNADHHIQID</sequence>
<name>A0A0R2BTS9_9LACO</name>
<dbReference type="STRING" id="1423738.FC84_GL000052"/>
<dbReference type="PATRIC" id="fig|1423738.3.peg.52"/>
<evidence type="ECO:0000313" key="4">
    <source>
        <dbReference type="EMBL" id="KRM78899.1"/>
    </source>
</evidence>
<reference evidence="4 5" key="1">
    <citation type="journal article" date="2015" name="Genome Announc.">
        <title>Expanding the biotechnology potential of lactobacilli through comparative genomics of 213 strains and associated genera.</title>
        <authorList>
            <person name="Sun Z."/>
            <person name="Harris H.M."/>
            <person name="McCann A."/>
            <person name="Guo C."/>
            <person name="Argimon S."/>
            <person name="Zhang W."/>
            <person name="Yang X."/>
            <person name="Jeffery I.B."/>
            <person name="Cooney J.C."/>
            <person name="Kagawa T.F."/>
            <person name="Liu W."/>
            <person name="Song Y."/>
            <person name="Salvetti E."/>
            <person name="Wrobel A."/>
            <person name="Rasinkangas P."/>
            <person name="Parkhill J."/>
            <person name="Rea M.C."/>
            <person name="O'Sullivan O."/>
            <person name="Ritari J."/>
            <person name="Douillard F.P."/>
            <person name="Paul Ross R."/>
            <person name="Yang R."/>
            <person name="Briner A.E."/>
            <person name="Felis G.E."/>
            <person name="de Vos W.M."/>
            <person name="Barrangou R."/>
            <person name="Klaenhammer T.R."/>
            <person name="Caufield P.W."/>
            <person name="Cui Y."/>
            <person name="Zhang H."/>
            <person name="O'Toole P.W."/>
        </authorList>
    </citation>
    <scope>NUCLEOTIDE SEQUENCE [LARGE SCALE GENOMIC DNA]</scope>
    <source>
        <strain evidence="4 5">DSM 20335</strain>
    </source>
</reference>
<comment type="caution">
    <text evidence="4">The sequence shown here is derived from an EMBL/GenBank/DDBJ whole genome shotgun (WGS) entry which is preliminary data.</text>
</comment>
<dbReference type="CDD" id="cd06471">
    <property type="entry name" value="ACD_LpsHSP_like"/>
    <property type="match status" value="1"/>
</dbReference>
<organism evidence="4 5">
    <name type="scientific">Lapidilactobacillus dextrinicus DSM 20335</name>
    <dbReference type="NCBI Taxonomy" id="1423738"/>
    <lineage>
        <taxon>Bacteria</taxon>
        <taxon>Bacillati</taxon>
        <taxon>Bacillota</taxon>
        <taxon>Bacilli</taxon>
        <taxon>Lactobacillales</taxon>
        <taxon>Lactobacillaceae</taxon>
        <taxon>Lapidilactobacillus</taxon>
    </lineage>
</organism>
<dbReference type="SUPFAM" id="SSF49764">
    <property type="entry name" value="HSP20-like chaperones"/>
    <property type="match status" value="1"/>
</dbReference>
<evidence type="ECO:0000256" key="1">
    <source>
        <dbReference type="PROSITE-ProRule" id="PRU00285"/>
    </source>
</evidence>
<keyword evidence="4" id="KW-0346">Stress response</keyword>
<dbReference type="InterPro" id="IPR002068">
    <property type="entry name" value="A-crystallin/Hsp20_dom"/>
</dbReference>
<dbReference type="RefSeq" id="WP_057756248.1">
    <property type="nucleotide sequence ID" value="NZ_AYYK01000008.1"/>
</dbReference>
<accession>A0A0R2BTS9</accession>
<dbReference type="Proteomes" id="UP000051813">
    <property type="component" value="Unassembled WGS sequence"/>
</dbReference>
<dbReference type="PANTHER" id="PTHR11527">
    <property type="entry name" value="HEAT-SHOCK PROTEIN 20 FAMILY MEMBER"/>
    <property type="match status" value="1"/>
</dbReference>
<evidence type="ECO:0000259" key="3">
    <source>
        <dbReference type="PROSITE" id="PS01031"/>
    </source>
</evidence>
<dbReference type="EMBL" id="AYYK01000008">
    <property type="protein sequence ID" value="KRM78899.1"/>
    <property type="molecule type" value="Genomic_DNA"/>
</dbReference>
<dbReference type="InterPro" id="IPR008978">
    <property type="entry name" value="HSP20-like_chaperone"/>
</dbReference>
<proteinExistence type="inferred from homology"/>